<evidence type="ECO:0000256" key="2">
    <source>
        <dbReference type="ARBA" id="ARBA00023015"/>
    </source>
</evidence>
<organism evidence="6 7">
    <name type="scientific">Thermocatellispora tengchongensis</name>
    <dbReference type="NCBI Taxonomy" id="1073253"/>
    <lineage>
        <taxon>Bacteria</taxon>
        <taxon>Bacillati</taxon>
        <taxon>Actinomycetota</taxon>
        <taxon>Actinomycetes</taxon>
        <taxon>Streptosporangiales</taxon>
        <taxon>Streptosporangiaceae</taxon>
        <taxon>Thermocatellispora</taxon>
    </lineage>
</organism>
<reference evidence="6 7" key="1">
    <citation type="submission" date="2020-08" db="EMBL/GenBank/DDBJ databases">
        <title>Genomic Encyclopedia of Type Strains, Phase IV (KMG-IV): sequencing the most valuable type-strain genomes for metagenomic binning, comparative biology and taxonomic classification.</title>
        <authorList>
            <person name="Goeker M."/>
        </authorList>
    </citation>
    <scope>NUCLEOTIDE SEQUENCE [LARGE SCALE GENOMIC DNA]</scope>
    <source>
        <strain evidence="6 7">DSM 45615</strain>
    </source>
</reference>
<dbReference type="GO" id="GO:0003700">
    <property type="term" value="F:DNA-binding transcription factor activity"/>
    <property type="evidence" value="ECO:0007669"/>
    <property type="project" value="InterPro"/>
</dbReference>
<keyword evidence="4" id="KW-0804">Transcription</keyword>
<evidence type="ECO:0000256" key="1">
    <source>
        <dbReference type="ARBA" id="ARBA00009437"/>
    </source>
</evidence>
<comment type="caution">
    <text evidence="6">The sequence shown here is derived from an EMBL/GenBank/DDBJ whole genome shotgun (WGS) entry which is preliminary data.</text>
</comment>
<dbReference type="InterPro" id="IPR000847">
    <property type="entry name" value="LysR_HTH_N"/>
</dbReference>
<dbReference type="InterPro" id="IPR050176">
    <property type="entry name" value="LTTR"/>
</dbReference>
<feature type="domain" description="HTH lysR-type" evidence="5">
    <location>
        <begin position="5"/>
        <end position="62"/>
    </location>
</feature>
<dbReference type="SUPFAM" id="SSF46785">
    <property type="entry name" value="Winged helix' DNA-binding domain"/>
    <property type="match status" value="1"/>
</dbReference>
<gene>
    <name evidence="6" type="ORF">HNP84_008631</name>
</gene>
<dbReference type="Proteomes" id="UP000578449">
    <property type="component" value="Unassembled WGS sequence"/>
</dbReference>
<dbReference type="FunFam" id="1.10.10.10:FF:000001">
    <property type="entry name" value="LysR family transcriptional regulator"/>
    <property type="match status" value="1"/>
</dbReference>
<dbReference type="GO" id="GO:0003677">
    <property type="term" value="F:DNA binding"/>
    <property type="evidence" value="ECO:0007669"/>
    <property type="project" value="UniProtKB-KW"/>
</dbReference>
<dbReference type="PRINTS" id="PR00039">
    <property type="entry name" value="HTHLYSR"/>
</dbReference>
<dbReference type="RefSeq" id="WP_185055733.1">
    <property type="nucleotide sequence ID" value="NZ_BAABIX010000014.1"/>
</dbReference>
<protein>
    <submittedName>
        <fullName evidence="6">DNA-binding transcriptional LysR family regulator</fullName>
    </submittedName>
</protein>
<evidence type="ECO:0000259" key="5">
    <source>
        <dbReference type="PROSITE" id="PS50931"/>
    </source>
</evidence>
<evidence type="ECO:0000256" key="4">
    <source>
        <dbReference type="ARBA" id="ARBA00023163"/>
    </source>
</evidence>
<proteinExistence type="inferred from homology"/>
<dbReference type="EMBL" id="JACHGN010000026">
    <property type="protein sequence ID" value="MBB5138869.1"/>
    <property type="molecule type" value="Genomic_DNA"/>
</dbReference>
<dbReference type="PROSITE" id="PS50931">
    <property type="entry name" value="HTH_LYSR"/>
    <property type="match status" value="1"/>
</dbReference>
<dbReference type="AlphaFoldDB" id="A0A840PIR6"/>
<dbReference type="InterPro" id="IPR036390">
    <property type="entry name" value="WH_DNA-bd_sf"/>
</dbReference>
<keyword evidence="2" id="KW-0805">Transcription regulation</keyword>
<dbReference type="InterPro" id="IPR036388">
    <property type="entry name" value="WH-like_DNA-bd_sf"/>
</dbReference>
<evidence type="ECO:0000313" key="7">
    <source>
        <dbReference type="Proteomes" id="UP000578449"/>
    </source>
</evidence>
<dbReference type="Gene3D" id="1.10.10.10">
    <property type="entry name" value="Winged helix-like DNA-binding domain superfamily/Winged helix DNA-binding domain"/>
    <property type="match status" value="1"/>
</dbReference>
<dbReference type="InterPro" id="IPR005119">
    <property type="entry name" value="LysR_subst-bd"/>
</dbReference>
<dbReference type="Pfam" id="PF03466">
    <property type="entry name" value="LysR_substrate"/>
    <property type="match status" value="1"/>
</dbReference>
<dbReference type="PANTHER" id="PTHR30579">
    <property type="entry name" value="TRANSCRIPTIONAL REGULATOR"/>
    <property type="match status" value="1"/>
</dbReference>
<dbReference type="SUPFAM" id="SSF53850">
    <property type="entry name" value="Periplasmic binding protein-like II"/>
    <property type="match status" value="1"/>
</dbReference>
<dbReference type="Gene3D" id="3.40.190.10">
    <property type="entry name" value="Periplasmic binding protein-like II"/>
    <property type="match status" value="2"/>
</dbReference>
<evidence type="ECO:0000256" key="3">
    <source>
        <dbReference type="ARBA" id="ARBA00023125"/>
    </source>
</evidence>
<keyword evidence="3 6" id="KW-0238">DNA-binding</keyword>
<dbReference type="Pfam" id="PF00126">
    <property type="entry name" value="HTH_1"/>
    <property type="match status" value="1"/>
</dbReference>
<dbReference type="PANTHER" id="PTHR30579:SF7">
    <property type="entry name" value="HTH-TYPE TRANSCRIPTIONAL REGULATOR LRHA-RELATED"/>
    <property type="match status" value="1"/>
</dbReference>
<name>A0A840PIR6_9ACTN</name>
<comment type="similarity">
    <text evidence="1">Belongs to the LysR transcriptional regulatory family.</text>
</comment>
<evidence type="ECO:0000313" key="6">
    <source>
        <dbReference type="EMBL" id="MBB5138869.1"/>
    </source>
</evidence>
<keyword evidence="7" id="KW-1185">Reference proteome</keyword>
<sequence length="288" mass="30347">MAALLDLAQLRTFVAIADCGGFGRAASVLRTSQPTVSQHVRALERVVGRPLVERDGRTTRFTPAGEVLLAEARRLLAVHDEAMGRLGVERAPTLTFGATEQAADRLLPDLLGELRRGFPKLNVLFRLDRTTELLEAARRGALDLAMIVGAVPGGTAVEVGALPLCWLAAPGWAPPPRGDEIPLVAFQEPCGLRRQAVRALEDAGWLVQVTAEATNFGGVLAAARAGLGVALIPAPEDALPGLAGVARLPDQGAVPVHLAAREGLRPDVQEAASAVLRRFFAARELTAA</sequence>
<accession>A0A840PIR6</accession>